<feature type="coiled-coil region" evidence="1">
    <location>
        <begin position="235"/>
        <end position="284"/>
    </location>
</feature>
<feature type="region of interest" description="Disordered" evidence="2">
    <location>
        <begin position="1"/>
        <end position="22"/>
    </location>
</feature>
<feature type="compositionally biased region" description="Low complexity" evidence="2">
    <location>
        <begin position="1"/>
        <end position="13"/>
    </location>
</feature>
<keyword evidence="1" id="KW-0175">Coiled coil</keyword>
<evidence type="ECO:0000256" key="1">
    <source>
        <dbReference type="SAM" id="Coils"/>
    </source>
</evidence>
<reference evidence="3" key="1">
    <citation type="submission" date="2023-03" db="EMBL/GenBank/DDBJ databases">
        <title>Complete genome of Cladonia borealis.</title>
        <authorList>
            <person name="Park H."/>
        </authorList>
    </citation>
    <scope>NUCLEOTIDE SEQUENCE</scope>
    <source>
        <strain evidence="3">ANT050790</strain>
    </source>
</reference>
<comment type="caution">
    <text evidence="3">The sequence shown here is derived from an EMBL/GenBank/DDBJ whole genome shotgun (WGS) entry which is preliminary data.</text>
</comment>
<accession>A0AA39R251</accession>
<evidence type="ECO:0000256" key="2">
    <source>
        <dbReference type="SAM" id="MobiDB-lite"/>
    </source>
</evidence>
<gene>
    <name evidence="3" type="ORF">JMJ35_005793</name>
</gene>
<dbReference type="Proteomes" id="UP001166286">
    <property type="component" value="Unassembled WGS sequence"/>
</dbReference>
<protein>
    <submittedName>
        <fullName evidence="3">Uncharacterized protein</fullName>
    </submittedName>
</protein>
<proteinExistence type="predicted"/>
<dbReference type="EMBL" id="JAFEKC020000012">
    <property type="protein sequence ID" value="KAK0511943.1"/>
    <property type="molecule type" value="Genomic_DNA"/>
</dbReference>
<sequence length="297" mass="32671">MATPQPKPAAAKKPVAKKTNVKDTSWISRVPQSYTWLQVGLLYEQKAAVGEWTSLEPAPGKDGYPVSLTVNGDIEIGQANQEATCTCRFRKDVGFSYVGGSHAGAGTDEVTISVVVLKPPEFSFGGQQPELAEQFPLAKALVSVNGLQLKIPYLKKVSSTGPRSRHNYKTVKELVQHVRVILTRKETLDDKQPVPAELPQLQPSAAEKLADWEGRAAMARNEKEEEAATRLEAFEQEAARRMEALRAQLEVFEQNVARARDALKAQLGAEKESLELELAMEKGELEVGKQMEEYTGV</sequence>
<name>A0AA39R251_9LECA</name>
<keyword evidence="4" id="KW-1185">Reference proteome</keyword>
<dbReference type="AlphaFoldDB" id="A0AA39R251"/>
<organism evidence="3 4">
    <name type="scientific">Cladonia borealis</name>
    <dbReference type="NCBI Taxonomy" id="184061"/>
    <lineage>
        <taxon>Eukaryota</taxon>
        <taxon>Fungi</taxon>
        <taxon>Dikarya</taxon>
        <taxon>Ascomycota</taxon>
        <taxon>Pezizomycotina</taxon>
        <taxon>Lecanoromycetes</taxon>
        <taxon>OSLEUM clade</taxon>
        <taxon>Lecanoromycetidae</taxon>
        <taxon>Lecanorales</taxon>
        <taxon>Lecanorineae</taxon>
        <taxon>Cladoniaceae</taxon>
        <taxon>Cladonia</taxon>
    </lineage>
</organism>
<evidence type="ECO:0000313" key="4">
    <source>
        <dbReference type="Proteomes" id="UP001166286"/>
    </source>
</evidence>
<evidence type="ECO:0000313" key="3">
    <source>
        <dbReference type="EMBL" id="KAK0511943.1"/>
    </source>
</evidence>